<evidence type="ECO:0000313" key="5">
    <source>
        <dbReference type="Proteomes" id="UP000192578"/>
    </source>
</evidence>
<dbReference type="PANTHER" id="PTHR31905:SF2">
    <property type="entry name" value="PROTEIN MIX23"/>
    <property type="match status" value="1"/>
</dbReference>
<name>A0A1W0WAP6_HYPEX</name>
<evidence type="ECO:0000313" key="4">
    <source>
        <dbReference type="EMBL" id="OQV12242.1"/>
    </source>
</evidence>
<dbReference type="AlphaFoldDB" id="A0A1W0WAP6"/>
<organism evidence="4 5">
    <name type="scientific">Hypsibius exemplaris</name>
    <name type="common">Freshwater tardigrade</name>
    <dbReference type="NCBI Taxonomy" id="2072580"/>
    <lineage>
        <taxon>Eukaryota</taxon>
        <taxon>Metazoa</taxon>
        <taxon>Ecdysozoa</taxon>
        <taxon>Tardigrada</taxon>
        <taxon>Eutardigrada</taxon>
        <taxon>Parachela</taxon>
        <taxon>Hypsibioidea</taxon>
        <taxon>Hypsibiidae</taxon>
        <taxon>Hypsibius</taxon>
    </lineage>
</organism>
<keyword evidence="5" id="KW-1185">Reference proteome</keyword>
<comment type="similarity">
    <text evidence="1">Belongs to the MIX23 family.</text>
</comment>
<evidence type="ECO:0000256" key="2">
    <source>
        <dbReference type="ARBA" id="ARBA00024228"/>
    </source>
</evidence>
<dbReference type="Pfam" id="PF09774">
    <property type="entry name" value="MIX23"/>
    <property type="match status" value="1"/>
</dbReference>
<dbReference type="GO" id="GO:0005758">
    <property type="term" value="C:mitochondrial intermembrane space"/>
    <property type="evidence" value="ECO:0007669"/>
    <property type="project" value="InterPro"/>
</dbReference>
<dbReference type="EMBL" id="MTYJ01000150">
    <property type="protein sequence ID" value="OQV12242.1"/>
    <property type="molecule type" value="Genomic_DNA"/>
</dbReference>
<reference evidence="5" key="1">
    <citation type="submission" date="2017-01" db="EMBL/GenBank/DDBJ databases">
        <title>Comparative genomics of anhydrobiosis in the tardigrade Hypsibius dujardini.</title>
        <authorList>
            <person name="Yoshida Y."/>
            <person name="Koutsovoulos G."/>
            <person name="Laetsch D."/>
            <person name="Stevens L."/>
            <person name="Kumar S."/>
            <person name="Horikawa D."/>
            <person name="Ishino K."/>
            <person name="Komine S."/>
            <person name="Tomita M."/>
            <person name="Blaxter M."/>
            <person name="Arakawa K."/>
        </authorList>
    </citation>
    <scope>NUCLEOTIDE SEQUENCE [LARGE SCALE GENOMIC DNA]</scope>
    <source>
        <strain evidence="5">Z151</strain>
    </source>
</reference>
<protein>
    <recommendedName>
        <fullName evidence="2">Protein MIX23</fullName>
    </recommendedName>
    <alternativeName>
        <fullName evidence="3">Coiled-coil domain-containing protein 58</fullName>
    </alternativeName>
</protein>
<dbReference type="OrthoDB" id="5593818at2759"/>
<comment type="caution">
    <text evidence="4">The sequence shown here is derived from an EMBL/GenBank/DDBJ whole genome shotgun (WGS) entry which is preliminary data.</text>
</comment>
<dbReference type="PANTHER" id="PTHR31905">
    <property type="entry name" value="COILED-COIL DOMAIN-CONTAINING PROTEIN 58"/>
    <property type="match status" value="1"/>
</dbReference>
<dbReference type="Proteomes" id="UP000192578">
    <property type="component" value="Unassembled WGS sequence"/>
</dbReference>
<dbReference type="InterPro" id="IPR019171">
    <property type="entry name" value="MIX23"/>
</dbReference>
<accession>A0A1W0WAP6</accession>
<evidence type="ECO:0000256" key="1">
    <source>
        <dbReference type="ARBA" id="ARBA00024204"/>
    </source>
</evidence>
<sequence length="149" mass="17203">MGSDNADAQQSTDLICQNFGDFQEVLMNMRKIDDRIIYALNAVIPTESFASPTDPLGTEQCKKLSNELTESQKQRQQTIRHCVDFAAKRVQDLRAYPENGEVAKNLRREQNSLRMMQSELNVEEVLQDRATKILHDRCKFFLKASESRY</sequence>
<gene>
    <name evidence="4" type="ORF">BV898_13504</name>
</gene>
<proteinExistence type="inferred from homology"/>
<evidence type="ECO:0000256" key="3">
    <source>
        <dbReference type="ARBA" id="ARBA00030733"/>
    </source>
</evidence>